<name>X0V694_9ZZZZ</name>
<comment type="caution">
    <text evidence="2">The sequence shown here is derived from an EMBL/GenBank/DDBJ whole genome shotgun (WGS) entry which is preliminary data.</text>
</comment>
<evidence type="ECO:0000313" key="2">
    <source>
        <dbReference type="EMBL" id="GAG07983.1"/>
    </source>
</evidence>
<sequence>MSQPRLSEKKRLAILADLQNKLSQRAIAKKHGVSQPTVSNVKANVVKSPEDQPD</sequence>
<evidence type="ECO:0000256" key="1">
    <source>
        <dbReference type="SAM" id="MobiDB-lite"/>
    </source>
</evidence>
<feature type="non-terminal residue" evidence="2">
    <location>
        <position position="54"/>
    </location>
</feature>
<protein>
    <recommendedName>
        <fullName evidence="3">HTH cro/C1-type domain-containing protein</fullName>
    </recommendedName>
</protein>
<feature type="region of interest" description="Disordered" evidence="1">
    <location>
        <begin position="29"/>
        <end position="54"/>
    </location>
</feature>
<dbReference type="InterPro" id="IPR038116">
    <property type="entry name" value="TrpR-like_sf"/>
</dbReference>
<gene>
    <name evidence="2" type="ORF">S01H1_40682</name>
</gene>
<dbReference type="Pfam" id="PF13384">
    <property type="entry name" value="HTH_23"/>
    <property type="match status" value="1"/>
</dbReference>
<reference evidence="2" key="1">
    <citation type="journal article" date="2014" name="Front. Microbiol.">
        <title>High frequency of phylogenetically diverse reductive dehalogenase-homologous genes in deep subseafloor sedimentary metagenomes.</title>
        <authorList>
            <person name="Kawai M."/>
            <person name="Futagami T."/>
            <person name="Toyoda A."/>
            <person name="Takaki Y."/>
            <person name="Nishi S."/>
            <person name="Hori S."/>
            <person name="Arai W."/>
            <person name="Tsubouchi T."/>
            <person name="Morono Y."/>
            <person name="Uchiyama I."/>
            <person name="Ito T."/>
            <person name="Fujiyama A."/>
            <person name="Inagaki F."/>
            <person name="Takami H."/>
        </authorList>
    </citation>
    <scope>NUCLEOTIDE SEQUENCE</scope>
    <source>
        <strain evidence="2">Expedition CK06-06</strain>
    </source>
</reference>
<dbReference type="SUPFAM" id="SSF46689">
    <property type="entry name" value="Homeodomain-like"/>
    <property type="match status" value="1"/>
</dbReference>
<dbReference type="EMBL" id="BARS01025771">
    <property type="protein sequence ID" value="GAG07983.1"/>
    <property type="molecule type" value="Genomic_DNA"/>
</dbReference>
<organism evidence="2">
    <name type="scientific">marine sediment metagenome</name>
    <dbReference type="NCBI Taxonomy" id="412755"/>
    <lineage>
        <taxon>unclassified sequences</taxon>
        <taxon>metagenomes</taxon>
        <taxon>ecological metagenomes</taxon>
    </lineage>
</organism>
<dbReference type="InterPro" id="IPR009057">
    <property type="entry name" value="Homeodomain-like_sf"/>
</dbReference>
<dbReference type="Gene3D" id="1.10.1270.10">
    <property type="entry name" value="TrpR-like"/>
    <property type="match status" value="1"/>
</dbReference>
<dbReference type="AlphaFoldDB" id="X0V694"/>
<accession>X0V694</accession>
<proteinExistence type="predicted"/>
<evidence type="ECO:0008006" key="3">
    <source>
        <dbReference type="Google" id="ProtNLM"/>
    </source>
</evidence>